<dbReference type="EMBL" id="LFYR01000696">
    <property type="protein sequence ID" value="KMZ70908.1"/>
    <property type="molecule type" value="Genomic_DNA"/>
</dbReference>
<feature type="domain" description="MSP" evidence="5">
    <location>
        <begin position="4"/>
        <end position="132"/>
    </location>
</feature>
<dbReference type="PANTHER" id="PTHR24123:SF33">
    <property type="entry name" value="PROTEIN HOS4"/>
    <property type="match status" value="1"/>
</dbReference>
<accession>A0A0K9PPA9</accession>
<keyword evidence="7" id="KW-1185">Reference proteome</keyword>
<dbReference type="OMA" id="IDFALGC"/>
<dbReference type="PROSITE" id="PS50297">
    <property type="entry name" value="ANK_REP_REGION"/>
    <property type="match status" value="5"/>
</dbReference>
<proteinExistence type="predicted"/>
<dbReference type="PANTHER" id="PTHR24123">
    <property type="entry name" value="ANKYRIN REPEAT-CONTAINING"/>
    <property type="match status" value="1"/>
</dbReference>
<dbReference type="OrthoDB" id="194358at2759"/>
<dbReference type="SMART" id="SM00248">
    <property type="entry name" value="ANK"/>
    <property type="match status" value="7"/>
</dbReference>
<feature type="repeat" description="ANK" evidence="3">
    <location>
        <begin position="389"/>
        <end position="421"/>
    </location>
</feature>
<feature type="repeat" description="ANK" evidence="3">
    <location>
        <begin position="455"/>
        <end position="480"/>
    </location>
</feature>
<dbReference type="SUPFAM" id="SSF49354">
    <property type="entry name" value="PapD-like"/>
    <property type="match status" value="1"/>
</dbReference>
<dbReference type="Proteomes" id="UP000036987">
    <property type="component" value="Unassembled WGS sequence"/>
</dbReference>
<dbReference type="AlphaFoldDB" id="A0A0K9PPA9"/>
<dbReference type="PRINTS" id="PR01415">
    <property type="entry name" value="ANKYRIN"/>
</dbReference>
<dbReference type="PROSITE" id="PS50202">
    <property type="entry name" value="MSP"/>
    <property type="match status" value="1"/>
</dbReference>
<name>A0A0K9PPA9_ZOSMR</name>
<dbReference type="InterPro" id="IPR013783">
    <property type="entry name" value="Ig-like_fold"/>
</dbReference>
<evidence type="ECO:0000256" key="2">
    <source>
        <dbReference type="ARBA" id="ARBA00023043"/>
    </source>
</evidence>
<organism evidence="6 7">
    <name type="scientific">Zostera marina</name>
    <name type="common">Eelgrass</name>
    <dbReference type="NCBI Taxonomy" id="29655"/>
    <lineage>
        <taxon>Eukaryota</taxon>
        <taxon>Viridiplantae</taxon>
        <taxon>Streptophyta</taxon>
        <taxon>Embryophyta</taxon>
        <taxon>Tracheophyta</taxon>
        <taxon>Spermatophyta</taxon>
        <taxon>Magnoliopsida</taxon>
        <taxon>Liliopsida</taxon>
        <taxon>Zosteraceae</taxon>
        <taxon>Zostera</taxon>
    </lineage>
</organism>
<dbReference type="STRING" id="29655.A0A0K9PPA9"/>
<dbReference type="SUPFAM" id="SSF48403">
    <property type="entry name" value="Ankyrin repeat"/>
    <property type="match status" value="1"/>
</dbReference>
<protein>
    <submittedName>
        <fullName evidence="6">Putative Ankyrin repeat-containing protein</fullName>
    </submittedName>
</protein>
<dbReference type="Pfam" id="PF00635">
    <property type="entry name" value="Motile_Sperm"/>
    <property type="match status" value="1"/>
</dbReference>
<dbReference type="Gene3D" id="1.25.40.20">
    <property type="entry name" value="Ankyrin repeat-containing domain"/>
    <property type="match status" value="3"/>
</dbReference>
<reference evidence="7" key="1">
    <citation type="journal article" date="2016" name="Nature">
        <title>The genome of the seagrass Zostera marina reveals angiosperm adaptation to the sea.</title>
        <authorList>
            <person name="Olsen J.L."/>
            <person name="Rouze P."/>
            <person name="Verhelst B."/>
            <person name="Lin Y.-C."/>
            <person name="Bayer T."/>
            <person name="Collen J."/>
            <person name="Dattolo E."/>
            <person name="De Paoli E."/>
            <person name="Dittami S."/>
            <person name="Maumus F."/>
            <person name="Michel G."/>
            <person name="Kersting A."/>
            <person name="Lauritano C."/>
            <person name="Lohaus R."/>
            <person name="Toepel M."/>
            <person name="Tonon T."/>
            <person name="Vanneste K."/>
            <person name="Amirebrahimi M."/>
            <person name="Brakel J."/>
            <person name="Bostroem C."/>
            <person name="Chovatia M."/>
            <person name="Grimwood J."/>
            <person name="Jenkins J.W."/>
            <person name="Jueterbock A."/>
            <person name="Mraz A."/>
            <person name="Stam W.T."/>
            <person name="Tice H."/>
            <person name="Bornberg-Bauer E."/>
            <person name="Green P.J."/>
            <person name="Pearson G.A."/>
            <person name="Procaccini G."/>
            <person name="Duarte C.M."/>
            <person name="Schmutz J."/>
            <person name="Reusch T.B.H."/>
            <person name="Van de Peer Y."/>
        </authorList>
    </citation>
    <scope>NUCLEOTIDE SEQUENCE [LARGE SCALE GENOMIC DNA]</scope>
    <source>
        <strain evidence="7">cv. Finnish</strain>
    </source>
</reference>
<evidence type="ECO:0000313" key="7">
    <source>
        <dbReference type="Proteomes" id="UP000036987"/>
    </source>
</evidence>
<dbReference type="InterPro" id="IPR008962">
    <property type="entry name" value="PapD-like_sf"/>
</dbReference>
<sequence>MERLIEVEEQEVLMDFHLARKCRTDVHLRSIHPTSTVLFKVQTSSPNKFLVNPPSGVLAPLSSASFQVILRPQSQLPSSFPRSSSDRFLIKAVSLAGGQDAHVLPHPASVNQWFAARPHLNTHDTKLKVFYLGAVLLRHAVDGGDVEAVRQILRRQKCMVPPLINSSDTAYLLRASSSCHDPTILELLLEAGLGLEPSDNTIGPIIPTASATISKAKGIIPRSNPATQSKGWTALHTAAAAGTYDTLLRLLQQIRGGDGGGELDCRDCDGRTPLHLATSKGYMRCVSALVDGGVDKNARSKDGRTALHRAAANGDHEMVALLLDVGADPTTVTSRGRTPLDVARDKGHKEVVEILERGELVLTAARRGDIQRLESLLKKGVSTGSHDQYGITALHSAAIKGHNDIVRLLVKSGMGLECRDVEGHTPLHLGVEGGWLEIVVMLVNMGADVNAKSSRGGTPLYMARSMGYDDISTFLVSRGATSEGGASSSSMSSISMSGSACHLE</sequence>
<evidence type="ECO:0000256" key="3">
    <source>
        <dbReference type="PROSITE-ProRule" id="PRU00023"/>
    </source>
</evidence>
<keyword evidence="2 3" id="KW-0040">ANK repeat</keyword>
<evidence type="ECO:0000256" key="4">
    <source>
        <dbReference type="SAM" id="MobiDB-lite"/>
    </source>
</evidence>
<dbReference type="InterPro" id="IPR002110">
    <property type="entry name" value="Ankyrin_rpt"/>
</dbReference>
<comment type="caution">
    <text evidence="6">The sequence shown here is derived from an EMBL/GenBank/DDBJ whole genome shotgun (WGS) entry which is preliminary data.</text>
</comment>
<gene>
    <name evidence="6" type="ORF">ZOSMA_190G00080</name>
</gene>
<evidence type="ECO:0000313" key="6">
    <source>
        <dbReference type="EMBL" id="KMZ70908.1"/>
    </source>
</evidence>
<dbReference type="InterPro" id="IPR036770">
    <property type="entry name" value="Ankyrin_rpt-contain_sf"/>
</dbReference>
<dbReference type="Pfam" id="PF12796">
    <property type="entry name" value="Ank_2"/>
    <property type="match status" value="2"/>
</dbReference>
<evidence type="ECO:0000256" key="1">
    <source>
        <dbReference type="ARBA" id="ARBA00022737"/>
    </source>
</evidence>
<dbReference type="PROSITE" id="PS50088">
    <property type="entry name" value="ANK_REPEAT"/>
    <property type="match status" value="5"/>
</dbReference>
<keyword evidence="1" id="KW-0677">Repeat</keyword>
<feature type="repeat" description="ANK" evidence="3">
    <location>
        <begin position="302"/>
        <end position="334"/>
    </location>
</feature>
<dbReference type="InterPro" id="IPR000535">
    <property type="entry name" value="MSP_dom"/>
</dbReference>
<evidence type="ECO:0000259" key="5">
    <source>
        <dbReference type="PROSITE" id="PS50202"/>
    </source>
</evidence>
<feature type="repeat" description="ANK" evidence="3">
    <location>
        <begin position="269"/>
        <end position="301"/>
    </location>
</feature>
<feature type="region of interest" description="Disordered" evidence="4">
    <location>
        <begin position="483"/>
        <end position="504"/>
    </location>
</feature>
<dbReference type="Gene3D" id="2.60.40.10">
    <property type="entry name" value="Immunoglobulins"/>
    <property type="match status" value="1"/>
</dbReference>
<dbReference type="InterPro" id="IPR051165">
    <property type="entry name" value="Multifunctional_ANK_Repeat"/>
</dbReference>
<feature type="repeat" description="ANK" evidence="3">
    <location>
        <begin position="422"/>
        <end position="454"/>
    </location>
</feature>